<name>A0A9X3LE73_9BACI</name>
<evidence type="ECO:0000256" key="1">
    <source>
        <dbReference type="SAM" id="Phobius"/>
    </source>
</evidence>
<organism evidence="2 3">
    <name type="scientific">Psychrobacillus psychrodurans</name>
    <dbReference type="NCBI Taxonomy" id="126157"/>
    <lineage>
        <taxon>Bacteria</taxon>
        <taxon>Bacillati</taxon>
        <taxon>Bacillota</taxon>
        <taxon>Bacilli</taxon>
        <taxon>Bacillales</taxon>
        <taxon>Bacillaceae</taxon>
        <taxon>Psychrobacillus</taxon>
    </lineage>
</organism>
<keyword evidence="1" id="KW-0472">Membrane</keyword>
<evidence type="ECO:0000313" key="3">
    <source>
        <dbReference type="Proteomes" id="UP001152172"/>
    </source>
</evidence>
<evidence type="ECO:0000313" key="2">
    <source>
        <dbReference type="EMBL" id="MCZ8534669.1"/>
    </source>
</evidence>
<dbReference type="EMBL" id="JAMKBI010000012">
    <property type="protein sequence ID" value="MCZ8534669.1"/>
    <property type="molecule type" value="Genomic_DNA"/>
</dbReference>
<comment type="caution">
    <text evidence="2">The sequence shown here is derived from an EMBL/GenBank/DDBJ whole genome shotgun (WGS) entry which is preliminary data.</text>
</comment>
<feature type="transmembrane region" description="Helical" evidence="1">
    <location>
        <begin position="6"/>
        <end position="28"/>
    </location>
</feature>
<keyword evidence="3" id="KW-1185">Reference proteome</keyword>
<protein>
    <submittedName>
        <fullName evidence="2">Uncharacterized protein</fullName>
    </submittedName>
</protein>
<dbReference type="AlphaFoldDB" id="A0A9X3LE73"/>
<gene>
    <name evidence="2" type="ORF">M9R61_15300</name>
</gene>
<keyword evidence="1" id="KW-1133">Transmembrane helix</keyword>
<proteinExistence type="predicted"/>
<reference evidence="2" key="1">
    <citation type="submission" date="2022-05" db="EMBL/GenBank/DDBJ databases">
        <authorList>
            <person name="Colautti A."/>
            <person name="Iacumin L."/>
        </authorList>
    </citation>
    <scope>NUCLEOTIDE SEQUENCE</scope>
    <source>
        <strain evidence="2">DSM 30747</strain>
    </source>
</reference>
<dbReference type="Proteomes" id="UP001152172">
    <property type="component" value="Unassembled WGS sequence"/>
</dbReference>
<accession>A0A9X3LE73</accession>
<sequence length="55" mass="6439">MNTFIALIPLLIFLAFWIFIIWFVITLVKSSNERTMLLKEISRKLDGLQNNNKIG</sequence>
<keyword evidence="1" id="KW-0812">Transmembrane</keyword>
<dbReference type="RefSeq" id="WP_269922792.1">
    <property type="nucleotide sequence ID" value="NZ_JAMKBI010000012.1"/>
</dbReference>